<sequence length="106" mass="11265">MSNQNSSQISGHLQYVKGAASEMIGNMTNASSWQESGRKDKQAAVGEMRAAKQQSDQQLDYDSRNPTALNAEGKAQGIAGGLTGCGGMQERGLEKQQMASQKASEK</sequence>
<organism evidence="2 3">
    <name type="scientific">Discina gigas</name>
    <dbReference type="NCBI Taxonomy" id="1032678"/>
    <lineage>
        <taxon>Eukaryota</taxon>
        <taxon>Fungi</taxon>
        <taxon>Dikarya</taxon>
        <taxon>Ascomycota</taxon>
        <taxon>Pezizomycotina</taxon>
        <taxon>Pezizomycetes</taxon>
        <taxon>Pezizales</taxon>
        <taxon>Discinaceae</taxon>
        <taxon>Discina</taxon>
    </lineage>
</organism>
<reference evidence="2 3" key="1">
    <citation type="submission" date="2024-02" db="EMBL/GenBank/DDBJ databases">
        <title>Discinaceae phylogenomics.</title>
        <authorList>
            <person name="Dirks A.C."/>
            <person name="James T.Y."/>
        </authorList>
    </citation>
    <scope>NUCLEOTIDE SEQUENCE [LARGE SCALE GENOMIC DNA]</scope>
    <source>
        <strain evidence="2 3">ACD0624</strain>
    </source>
</reference>
<dbReference type="Proteomes" id="UP001447188">
    <property type="component" value="Unassembled WGS sequence"/>
</dbReference>
<feature type="region of interest" description="Disordered" evidence="1">
    <location>
        <begin position="27"/>
        <end position="106"/>
    </location>
</feature>
<gene>
    <name evidence="2" type="ORF">Q9L58_001771</name>
</gene>
<feature type="compositionally biased region" description="Gly residues" evidence="1">
    <location>
        <begin position="78"/>
        <end position="89"/>
    </location>
</feature>
<dbReference type="EMBL" id="JBBBZM010000014">
    <property type="protein sequence ID" value="KAL0639090.1"/>
    <property type="molecule type" value="Genomic_DNA"/>
</dbReference>
<evidence type="ECO:0000313" key="2">
    <source>
        <dbReference type="EMBL" id="KAL0639090.1"/>
    </source>
</evidence>
<name>A0ABR3GT57_9PEZI</name>
<protein>
    <submittedName>
        <fullName evidence="2">Uncharacterized protein</fullName>
    </submittedName>
</protein>
<comment type="caution">
    <text evidence="2">The sequence shown here is derived from an EMBL/GenBank/DDBJ whole genome shotgun (WGS) entry which is preliminary data.</text>
</comment>
<feature type="compositionally biased region" description="Polar residues" evidence="1">
    <location>
        <begin position="97"/>
        <end position="106"/>
    </location>
</feature>
<keyword evidence="3" id="KW-1185">Reference proteome</keyword>
<feature type="compositionally biased region" description="Polar residues" evidence="1">
    <location>
        <begin position="52"/>
        <end position="68"/>
    </location>
</feature>
<accession>A0ABR3GT57</accession>
<evidence type="ECO:0000256" key="1">
    <source>
        <dbReference type="SAM" id="MobiDB-lite"/>
    </source>
</evidence>
<proteinExistence type="predicted"/>
<evidence type="ECO:0000313" key="3">
    <source>
        <dbReference type="Proteomes" id="UP001447188"/>
    </source>
</evidence>